<dbReference type="SUPFAM" id="SSF75304">
    <property type="entry name" value="Amidase signature (AS) enzymes"/>
    <property type="match status" value="1"/>
</dbReference>
<evidence type="ECO:0000259" key="6">
    <source>
        <dbReference type="Pfam" id="PF01425"/>
    </source>
</evidence>
<keyword evidence="5" id="KW-0496">Mitochondrion</keyword>
<dbReference type="InterPro" id="IPR023631">
    <property type="entry name" value="Amidase_dom"/>
</dbReference>
<name>G0VGS9_NAUCA</name>
<dbReference type="AlphaFoldDB" id="G0VGS9"/>
<feature type="domain" description="Amidase" evidence="6">
    <location>
        <begin position="40"/>
        <end position="471"/>
    </location>
</feature>
<organism evidence="7 8">
    <name type="scientific">Naumovozyma castellii</name>
    <name type="common">Yeast</name>
    <name type="synonym">Saccharomyces castellii</name>
    <dbReference type="NCBI Taxonomy" id="27288"/>
    <lineage>
        <taxon>Eukaryota</taxon>
        <taxon>Fungi</taxon>
        <taxon>Dikarya</taxon>
        <taxon>Ascomycota</taxon>
        <taxon>Saccharomycotina</taxon>
        <taxon>Saccharomycetes</taxon>
        <taxon>Saccharomycetales</taxon>
        <taxon>Saccharomycetaceae</taxon>
        <taxon>Naumovozyma</taxon>
    </lineage>
</organism>
<dbReference type="InterPro" id="IPR004412">
    <property type="entry name" value="GatA"/>
</dbReference>
<gene>
    <name evidence="7" type="primary">NCAS0F02160</name>
    <name evidence="5" type="synonym">HER2</name>
    <name evidence="7" type="ordered locus">NCAS_0F02160</name>
</gene>
<dbReference type="Gene3D" id="3.90.1300.10">
    <property type="entry name" value="Amidase signature (AS) domain"/>
    <property type="match status" value="1"/>
</dbReference>
<dbReference type="STRING" id="1064592.G0VGS9"/>
<dbReference type="GO" id="GO:0007029">
    <property type="term" value="P:endoplasmic reticulum organization"/>
    <property type="evidence" value="ECO:0007669"/>
    <property type="project" value="EnsemblFungi"/>
</dbReference>
<dbReference type="InterPro" id="IPR036928">
    <property type="entry name" value="AS_sf"/>
</dbReference>
<dbReference type="GO" id="GO:0070681">
    <property type="term" value="P:glutaminyl-tRNAGln biosynthesis via transamidation"/>
    <property type="evidence" value="ECO:0007669"/>
    <property type="project" value="UniProtKB-UniRule"/>
</dbReference>
<dbReference type="PANTHER" id="PTHR11895:SF7">
    <property type="entry name" value="GLUTAMYL-TRNA(GLN) AMIDOTRANSFERASE SUBUNIT A, MITOCHONDRIAL"/>
    <property type="match status" value="1"/>
</dbReference>
<evidence type="ECO:0000256" key="4">
    <source>
        <dbReference type="ARBA" id="ARBA00022917"/>
    </source>
</evidence>
<evidence type="ECO:0000256" key="1">
    <source>
        <dbReference type="ARBA" id="ARBA00022598"/>
    </source>
</evidence>
<dbReference type="GeneID" id="96904348"/>
<evidence type="ECO:0000256" key="3">
    <source>
        <dbReference type="ARBA" id="ARBA00022840"/>
    </source>
</evidence>
<comment type="function">
    <text evidence="5">Allows the formation of correctly charged Gln-tRNA(Gln) through the transamidation of misacylated Glu-tRNA(Gln) in the mitochondria. The reaction takes place in the presence of glutamine and ATP through an activated gamma-phospho-Glu-tRNA(Gln).</text>
</comment>
<dbReference type="KEGG" id="ncs:NCAS_0F02160"/>
<dbReference type="HAMAP" id="MF_00120">
    <property type="entry name" value="GatA"/>
    <property type="match status" value="1"/>
</dbReference>
<dbReference type="PANTHER" id="PTHR11895">
    <property type="entry name" value="TRANSAMIDASE"/>
    <property type="match status" value="1"/>
</dbReference>
<comment type="subcellular location">
    <subcellularLocation>
        <location evidence="5">Mitochondrion</location>
    </subcellularLocation>
</comment>
<reference key="2">
    <citation type="submission" date="2011-08" db="EMBL/GenBank/DDBJ databases">
        <title>Genome sequence of Naumovozyma castellii.</title>
        <authorList>
            <person name="Gordon J.L."/>
            <person name="Armisen D."/>
            <person name="Proux-Wera E."/>
            <person name="OhEigeartaigh S.S."/>
            <person name="Byrne K.P."/>
            <person name="Wolfe K.H."/>
        </authorList>
    </citation>
    <scope>NUCLEOTIDE SEQUENCE</scope>
    <source>
        <strain>Type strain:CBS 4309</strain>
    </source>
</reference>
<keyword evidence="3 5" id="KW-0067">ATP-binding</keyword>
<dbReference type="eggNOG" id="KOG1211">
    <property type="taxonomic scope" value="Eukaryota"/>
</dbReference>
<dbReference type="OrthoDB" id="421993at2759"/>
<dbReference type="EC" id="6.3.5.7" evidence="5"/>
<accession>G0VGS9</accession>
<dbReference type="OMA" id="QPASYCG"/>
<comment type="subunit">
    <text evidence="5">Subunit of the heterotrimeric GatFAB amidotransferase (AdT) complex, composed of A, B and F subunits.</text>
</comment>
<evidence type="ECO:0000256" key="2">
    <source>
        <dbReference type="ARBA" id="ARBA00022741"/>
    </source>
</evidence>
<evidence type="ECO:0000313" key="7">
    <source>
        <dbReference type="EMBL" id="CCC70700.1"/>
    </source>
</evidence>
<keyword evidence="1 5" id="KW-0436">Ligase</keyword>
<feature type="active site" description="Charge relay system" evidence="5">
    <location>
        <position position="57"/>
    </location>
</feature>
<protein>
    <recommendedName>
        <fullName evidence="5">Glutamyl-tRNA(Gln) amidotransferase subunit A, mitochondrial</fullName>
        <shortName evidence="5">Glu-AdT subunit A</shortName>
        <ecNumber evidence="5">6.3.5.7</ecNumber>
    </recommendedName>
</protein>
<dbReference type="Proteomes" id="UP000001640">
    <property type="component" value="Chromosome 6"/>
</dbReference>
<dbReference type="EMBL" id="HE576757">
    <property type="protein sequence ID" value="CCC70700.1"/>
    <property type="molecule type" value="Genomic_DNA"/>
</dbReference>
<feature type="active site" description="Charge relay system" evidence="5">
    <location>
        <position position="134"/>
    </location>
</feature>
<dbReference type="GO" id="GO:0032543">
    <property type="term" value="P:mitochondrial translation"/>
    <property type="evidence" value="ECO:0007669"/>
    <property type="project" value="UniProtKB-UniRule"/>
</dbReference>
<keyword evidence="2 5" id="KW-0547">Nucleotide-binding</keyword>
<dbReference type="GO" id="GO:0005524">
    <property type="term" value="F:ATP binding"/>
    <property type="evidence" value="ECO:0007669"/>
    <property type="project" value="UniProtKB-KW"/>
</dbReference>
<dbReference type="InParanoid" id="G0VGS9"/>
<keyword evidence="8" id="KW-1185">Reference proteome</keyword>
<evidence type="ECO:0000256" key="5">
    <source>
        <dbReference type="HAMAP-Rule" id="MF_03150"/>
    </source>
</evidence>
<evidence type="ECO:0000313" key="8">
    <source>
        <dbReference type="Proteomes" id="UP000001640"/>
    </source>
</evidence>
<dbReference type="GO" id="GO:0030956">
    <property type="term" value="C:glutamyl-tRNA(Gln) amidotransferase complex"/>
    <property type="evidence" value="ECO:0007669"/>
    <property type="project" value="UniProtKB-UniRule"/>
</dbReference>
<dbReference type="GO" id="GO:0005739">
    <property type="term" value="C:mitochondrion"/>
    <property type="evidence" value="ECO:0007669"/>
    <property type="project" value="UniProtKB-SubCell"/>
</dbReference>
<feature type="active site" description="Acyl-ester intermediate" evidence="5">
    <location>
        <position position="158"/>
    </location>
</feature>
<dbReference type="InterPro" id="IPR000120">
    <property type="entry name" value="Amidase"/>
</dbReference>
<dbReference type="RefSeq" id="XP_003677055.1">
    <property type="nucleotide sequence ID" value="XM_003677007.1"/>
</dbReference>
<dbReference type="HOGENOM" id="CLU_009600_7_6_1"/>
<dbReference type="FunCoup" id="G0VGS9">
    <property type="interactions" value="375"/>
</dbReference>
<reference evidence="7 8" key="1">
    <citation type="journal article" date="2011" name="Proc. Natl. Acad. Sci. U.S.A.">
        <title>Evolutionary erosion of yeast sex chromosomes by mating-type switching accidents.</title>
        <authorList>
            <person name="Gordon J.L."/>
            <person name="Armisen D."/>
            <person name="Proux-Wera E."/>
            <person name="Oheigeartaigh S.S."/>
            <person name="Byrne K.P."/>
            <person name="Wolfe K.H."/>
        </authorList>
    </citation>
    <scope>NUCLEOTIDE SEQUENCE [LARGE SCALE GENOMIC DNA]</scope>
    <source>
        <strain evidence="8">ATCC 76901 / BCRC 22586 / CBS 4309 / NBRC 1992 / NRRL Y-12630</strain>
    </source>
</reference>
<dbReference type="NCBIfam" id="TIGR00132">
    <property type="entry name" value="gatA"/>
    <property type="match status" value="1"/>
</dbReference>
<comment type="catalytic activity">
    <reaction evidence="5">
        <text>L-glutamyl-tRNA(Gln) + L-glutamine + ATP + H2O = L-glutaminyl-tRNA(Gln) + L-glutamate + ADP + phosphate + H(+)</text>
        <dbReference type="Rhea" id="RHEA:17521"/>
        <dbReference type="Rhea" id="RHEA-COMP:9681"/>
        <dbReference type="Rhea" id="RHEA-COMP:9684"/>
        <dbReference type="ChEBI" id="CHEBI:15377"/>
        <dbReference type="ChEBI" id="CHEBI:15378"/>
        <dbReference type="ChEBI" id="CHEBI:29985"/>
        <dbReference type="ChEBI" id="CHEBI:30616"/>
        <dbReference type="ChEBI" id="CHEBI:43474"/>
        <dbReference type="ChEBI" id="CHEBI:58359"/>
        <dbReference type="ChEBI" id="CHEBI:78520"/>
        <dbReference type="ChEBI" id="CHEBI:78521"/>
        <dbReference type="ChEBI" id="CHEBI:456216"/>
        <dbReference type="EC" id="6.3.5.7"/>
    </reaction>
</comment>
<dbReference type="GO" id="GO:0050567">
    <property type="term" value="F:glutaminyl-tRNA synthase (glutamine-hydrolyzing) activity"/>
    <property type="evidence" value="ECO:0007669"/>
    <property type="project" value="UniProtKB-UniRule"/>
</dbReference>
<comment type="similarity">
    <text evidence="5">Belongs to the amidase family. GatA subfamily.</text>
</comment>
<dbReference type="Pfam" id="PF01425">
    <property type="entry name" value="Amidase"/>
    <property type="match status" value="1"/>
</dbReference>
<proteinExistence type="inferred from homology"/>
<keyword evidence="4 5" id="KW-0648">Protein biosynthesis</keyword>
<sequence>MNSSGTRTILQRLETIPIIQSKYNIFTHVEPINKINKNLLKGSTVNNPLSNTLCAVKDNIATNDMPTTCSSSMLSNYQSPFDATVVKLLRESGTTIVGKTNMDEFAMGSLGIHSHYGPALNPLFHDVDTVSGGSSSGSAGSVTSGVVHFALGTDTGGSVRLPACYCSVLGFKGSYGRISRFGVVSFAQSLDTVGIMADNLQRVKDVFNTLDKFDKKDPTSLSEDLRNEINSISKLREKRGRAKFRIGIPKFNLSKNSVNETIRTCFIGFLDTLMKQGHEIFPVELPSMKYALPVYYTIAPSEAVSNLARYDGIRYGTRDEKEDISNESFFSSTRSKFGKEVQRRLILGNYNLISESFKNNFLKAQTLRVSLINEFDNIFSFPNVLTRNQNDDINGLDFLLSPTSVNLPKGIDEIAKEKGYDGTSSTNEYMNDLFTIPVSLAGLPALTIPAKKRAPIGIQLIGQYGDDQNVLNFAEKLVNELK</sequence>